<proteinExistence type="predicted"/>
<evidence type="ECO:0000313" key="1">
    <source>
        <dbReference type="EMBL" id="EKV17112.1"/>
    </source>
</evidence>
<name>K9G7Y4_PEND1</name>
<dbReference type="Proteomes" id="UP000009886">
    <property type="component" value="Unassembled WGS sequence"/>
</dbReference>
<dbReference type="VEuPathDB" id="FungiDB:PDIP_33110"/>
<protein>
    <submittedName>
        <fullName evidence="1">Uncharacterized protein</fullName>
    </submittedName>
</protein>
<dbReference type="AlphaFoldDB" id="K9G7Y4"/>
<dbReference type="EMBL" id="AKCU01000229">
    <property type="protein sequence ID" value="EKV17112.1"/>
    <property type="molecule type" value="Genomic_DNA"/>
</dbReference>
<sequence>MLLKQLQKGLPSNEPGPRHIGAIGRVIQCLYKP</sequence>
<gene>
    <name evidence="1" type="ORF">PDIP_33110</name>
</gene>
<organism evidence="1 2">
    <name type="scientific">Penicillium digitatum (strain Pd1 / CECT 20795)</name>
    <name type="common">Green mold</name>
    <dbReference type="NCBI Taxonomy" id="1170230"/>
    <lineage>
        <taxon>Eukaryota</taxon>
        <taxon>Fungi</taxon>
        <taxon>Dikarya</taxon>
        <taxon>Ascomycota</taxon>
        <taxon>Pezizomycotina</taxon>
        <taxon>Eurotiomycetes</taxon>
        <taxon>Eurotiomycetidae</taxon>
        <taxon>Eurotiales</taxon>
        <taxon>Aspergillaceae</taxon>
        <taxon>Penicillium</taxon>
    </lineage>
</organism>
<dbReference type="HOGENOM" id="CLU_3384960_0_0_1"/>
<dbReference type="KEGG" id="pdp:PDIP_33110"/>
<accession>K9G7Y4</accession>
<evidence type="ECO:0000313" key="2">
    <source>
        <dbReference type="Proteomes" id="UP000009886"/>
    </source>
</evidence>
<comment type="caution">
    <text evidence="1">The sequence shown here is derived from an EMBL/GenBank/DDBJ whole genome shotgun (WGS) entry which is preliminary data.</text>
</comment>
<reference evidence="2" key="1">
    <citation type="journal article" date="2012" name="BMC Genomics">
        <title>Genome sequence of the necrotrophic fungus Penicillium digitatum, the main postharvest pathogen of citrus.</title>
        <authorList>
            <person name="Marcet-Houben M."/>
            <person name="Ballester A.-R."/>
            <person name="de la Fuente B."/>
            <person name="Harries E."/>
            <person name="Marcos J.F."/>
            <person name="Gonzalez-Candelas L."/>
            <person name="Gabaldon T."/>
        </authorList>
    </citation>
    <scope>NUCLEOTIDE SEQUENCE [LARGE SCALE GENOMIC DNA]</scope>
    <source>
        <strain evidence="2">Pd1 / CECT 20795</strain>
    </source>
</reference>